<accession>A0A1I4R1Z4</accession>
<keyword evidence="1" id="KW-0812">Transmembrane</keyword>
<dbReference type="EMBL" id="FOUU01000001">
    <property type="protein sequence ID" value="SFM46125.1"/>
    <property type="molecule type" value="Genomic_DNA"/>
</dbReference>
<dbReference type="Gene3D" id="6.10.250.2540">
    <property type="match status" value="1"/>
</dbReference>
<dbReference type="STRING" id="39841.SAMN05660836_00343"/>
<proteinExistence type="predicted"/>
<keyword evidence="1" id="KW-1133">Transmembrane helix</keyword>
<evidence type="ECO:0000313" key="2">
    <source>
        <dbReference type="EMBL" id="SFM46125.1"/>
    </source>
</evidence>
<dbReference type="RefSeq" id="WP_093393006.1">
    <property type="nucleotide sequence ID" value="NZ_FOUU01000001.1"/>
</dbReference>
<protein>
    <submittedName>
        <fullName evidence="2">Uncharacterized protein</fullName>
    </submittedName>
</protein>
<keyword evidence="1" id="KW-0472">Membrane</keyword>
<gene>
    <name evidence="2" type="ORF">SAMN05660836_00343</name>
</gene>
<name>A0A1I4R1Z4_9BACT</name>
<keyword evidence="3" id="KW-1185">Reference proteome</keyword>
<sequence>MIQNRKILIVVLGLLICGLLSQPSYAEKEKQGFSQEDRERLVRLETMLEAFKESIDRSLEQIDKRFEQIDKRFEQVDKRFEQIDKRLEFMQNLIIAMIGVFGGLCGVFVGLLLWDRRTFKDKAKEEAMKELEEKYRFAEWFNALREYSKRADDFAEVLRKLNLL</sequence>
<evidence type="ECO:0000313" key="3">
    <source>
        <dbReference type="Proteomes" id="UP000199611"/>
    </source>
</evidence>
<feature type="transmembrane region" description="Helical" evidence="1">
    <location>
        <begin position="93"/>
        <end position="114"/>
    </location>
</feature>
<reference evidence="2 3" key="1">
    <citation type="submission" date="2016-10" db="EMBL/GenBank/DDBJ databases">
        <authorList>
            <person name="de Groot N.N."/>
        </authorList>
    </citation>
    <scope>NUCLEOTIDE SEQUENCE [LARGE SCALE GENOMIC DNA]</scope>
    <source>
        <strain evidence="2 3">DSM 9990</strain>
    </source>
</reference>
<dbReference type="Proteomes" id="UP000199611">
    <property type="component" value="Unassembled WGS sequence"/>
</dbReference>
<dbReference type="AlphaFoldDB" id="A0A1I4R1Z4"/>
<dbReference type="OrthoDB" id="5419575at2"/>
<organism evidence="2 3">
    <name type="scientific">Thermodesulforhabdus norvegica</name>
    <dbReference type="NCBI Taxonomy" id="39841"/>
    <lineage>
        <taxon>Bacteria</taxon>
        <taxon>Pseudomonadati</taxon>
        <taxon>Thermodesulfobacteriota</taxon>
        <taxon>Syntrophobacteria</taxon>
        <taxon>Syntrophobacterales</taxon>
        <taxon>Thermodesulforhabdaceae</taxon>
        <taxon>Thermodesulforhabdus</taxon>
    </lineage>
</organism>
<evidence type="ECO:0000256" key="1">
    <source>
        <dbReference type="SAM" id="Phobius"/>
    </source>
</evidence>